<dbReference type="EMBL" id="MTZU01000057">
    <property type="protein sequence ID" value="PCE30717.1"/>
    <property type="molecule type" value="Genomic_DNA"/>
</dbReference>
<proteinExistence type="predicted"/>
<gene>
    <name evidence="2" type="ORF">BZL54_19645</name>
</gene>
<organism evidence="2 3">
    <name type="scientific">Burkholderia ubonensis subsp. mesacidophila</name>
    <dbReference type="NCBI Taxonomy" id="265293"/>
    <lineage>
        <taxon>Bacteria</taxon>
        <taxon>Pseudomonadati</taxon>
        <taxon>Pseudomonadota</taxon>
        <taxon>Betaproteobacteria</taxon>
        <taxon>Burkholderiales</taxon>
        <taxon>Burkholderiaceae</taxon>
        <taxon>Burkholderia</taxon>
        <taxon>Burkholderia cepacia complex</taxon>
    </lineage>
</organism>
<accession>A0A2A4FCI8</accession>
<evidence type="ECO:0000313" key="2">
    <source>
        <dbReference type="EMBL" id="PCE30717.1"/>
    </source>
</evidence>
<keyword evidence="1" id="KW-0175">Coiled coil</keyword>
<protein>
    <submittedName>
        <fullName evidence="2">Uncharacterized protein</fullName>
    </submittedName>
</protein>
<name>A0A2A4FCI8_9BURK</name>
<feature type="coiled-coil region" evidence="1">
    <location>
        <begin position="37"/>
        <end position="92"/>
    </location>
</feature>
<comment type="caution">
    <text evidence="2">The sequence shown here is derived from an EMBL/GenBank/DDBJ whole genome shotgun (WGS) entry which is preliminary data.</text>
</comment>
<evidence type="ECO:0000256" key="1">
    <source>
        <dbReference type="SAM" id="Coils"/>
    </source>
</evidence>
<dbReference type="Proteomes" id="UP000217994">
    <property type="component" value="Unassembled WGS sequence"/>
</dbReference>
<sequence length="113" mass="12352">MIDRAKATHLKVDSQAACLSSYKMDLIKDRDGWQADLGESIRKISALESDIARYKAEYDGYVGEHNSASAALGDARAALNKAERDRLEAAKKIFGMCEFGGNVGWRGAGLRDL</sequence>
<reference evidence="2 3" key="1">
    <citation type="submission" date="2017-01" db="EMBL/GenBank/DDBJ databases">
        <title>Whole-Genome Shotgun Sequencing of Two beta-Proteobacterial Species in Search of the Bulgecin Biosynthetic Cluster.</title>
        <authorList>
            <person name="Horsman M.E."/>
            <person name="Marous D.R."/>
            <person name="Li R."/>
            <person name="Oliver R.A."/>
            <person name="Byun B."/>
            <person name="Emrich S.J."/>
            <person name="Boggess B."/>
            <person name="Townsend C.A."/>
            <person name="Mobashery S."/>
        </authorList>
    </citation>
    <scope>NUCLEOTIDE SEQUENCE [LARGE SCALE GENOMIC DNA]</scope>
    <source>
        <strain evidence="2 3">ATCC 31433</strain>
    </source>
</reference>
<evidence type="ECO:0000313" key="3">
    <source>
        <dbReference type="Proteomes" id="UP000217994"/>
    </source>
</evidence>
<dbReference type="AlphaFoldDB" id="A0A2A4FCI8"/>